<reference evidence="2" key="1">
    <citation type="journal article" date="2023" name="Mol. Phylogenet. Evol.">
        <title>Genome-scale phylogeny and comparative genomics of the fungal order Sordariales.</title>
        <authorList>
            <person name="Hensen N."/>
            <person name="Bonometti L."/>
            <person name="Westerberg I."/>
            <person name="Brannstrom I.O."/>
            <person name="Guillou S."/>
            <person name="Cros-Aarteil S."/>
            <person name="Calhoun S."/>
            <person name="Haridas S."/>
            <person name="Kuo A."/>
            <person name="Mondo S."/>
            <person name="Pangilinan J."/>
            <person name="Riley R."/>
            <person name="LaButti K."/>
            <person name="Andreopoulos B."/>
            <person name="Lipzen A."/>
            <person name="Chen C."/>
            <person name="Yan M."/>
            <person name="Daum C."/>
            <person name="Ng V."/>
            <person name="Clum A."/>
            <person name="Steindorff A."/>
            <person name="Ohm R.A."/>
            <person name="Martin F."/>
            <person name="Silar P."/>
            <person name="Natvig D.O."/>
            <person name="Lalanne C."/>
            <person name="Gautier V."/>
            <person name="Ament-Velasquez S.L."/>
            <person name="Kruys A."/>
            <person name="Hutchinson M.I."/>
            <person name="Powell A.J."/>
            <person name="Barry K."/>
            <person name="Miller A.N."/>
            <person name="Grigoriev I.V."/>
            <person name="Debuchy R."/>
            <person name="Gladieux P."/>
            <person name="Hiltunen Thoren M."/>
            <person name="Johannesson H."/>
        </authorList>
    </citation>
    <scope>NUCLEOTIDE SEQUENCE</scope>
    <source>
        <strain evidence="2">CBS 232.78</strain>
    </source>
</reference>
<proteinExistence type="predicted"/>
<keyword evidence="3" id="KW-1185">Reference proteome</keyword>
<comment type="caution">
    <text evidence="2">The sequence shown here is derived from an EMBL/GenBank/DDBJ whole genome shotgun (WGS) entry which is preliminary data.</text>
</comment>
<organism evidence="2 3">
    <name type="scientific">Podospora didyma</name>
    <dbReference type="NCBI Taxonomy" id="330526"/>
    <lineage>
        <taxon>Eukaryota</taxon>
        <taxon>Fungi</taxon>
        <taxon>Dikarya</taxon>
        <taxon>Ascomycota</taxon>
        <taxon>Pezizomycotina</taxon>
        <taxon>Sordariomycetes</taxon>
        <taxon>Sordariomycetidae</taxon>
        <taxon>Sordariales</taxon>
        <taxon>Podosporaceae</taxon>
        <taxon>Podospora</taxon>
    </lineage>
</organism>
<reference evidence="2" key="2">
    <citation type="submission" date="2023-06" db="EMBL/GenBank/DDBJ databases">
        <authorList>
            <consortium name="Lawrence Berkeley National Laboratory"/>
            <person name="Haridas S."/>
            <person name="Hensen N."/>
            <person name="Bonometti L."/>
            <person name="Westerberg I."/>
            <person name="Brannstrom I.O."/>
            <person name="Guillou S."/>
            <person name="Cros-Aarteil S."/>
            <person name="Calhoun S."/>
            <person name="Kuo A."/>
            <person name="Mondo S."/>
            <person name="Pangilinan J."/>
            <person name="Riley R."/>
            <person name="LaButti K."/>
            <person name="Andreopoulos B."/>
            <person name="Lipzen A."/>
            <person name="Chen C."/>
            <person name="Yanf M."/>
            <person name="Daum C."/>
            <person name="Ng V."/>
            <person name="Clum A."/>
            <person name="Steindorff A."/>
            <person name="Ohm R."/>
            <person name="Martin F."/>
            <person name="Silar P."/>
            <person name="Natvig D."/>
            <person name="Lalanne C."/>
            <person name="Gautier V."/>
            <person name="Ament-velasquez S.L."/>
            <person name="Kruys A."/>
            <person name="Hutchinson M.I."/>
            <person name="Powell A.J."/>
            <person name="Barry K."/>
            <person name="Miller A.N."/>
            <person name="Grigoriev I.V."/>
            <person name="Debuchy R."/>
            <person name="Gladieux P."/>
            <person name="Thoren M.H."/>
            <person name="Johannesson H."/>
        </authorList>
    </citation>
    <scope>NUCLEOTIDE SEQUENCE</scope>
    <source>
        <strain evidence="2">CBS 232.78</strain>
    </source>
</reference>
<evidence type="ECO:0000313" key="2">
    <source>
        <dbReference type="EMBL" id="KAK3367633.1"/>
    </source>
</evidence>
<dbReference type="Proteomes" id="UP001285441">
    <property type="component" value="Unassembled WGS sequence"/>
</dbReference>
<name>A0AAE0N2D9_9PEZI</name>
<accession>A0AAE0N2D9</accession>
<gene>
    <name evidence="2" type="ORF">B0H63DRAFT_455716</name>
</gene>
<sequence>MAHRMNDDILKVILATLQRLETRFNDQDERLSTIEFSMLSEASGSSSGKARLSRSHSNCCSCAMSPAALFQGFQRESKMSDLPMATAYMASMDKLRSRFDFDEQSEMRSDYNCETHSKMDVLRSQDLAEILDAYSVSVYPSRPLSRLDMGSGDDVPEVPEIPAFRYDEATSPTDSASSHDSTSSGTNRTSLSESQRSASTAPTSITQPEQSQGISKTKGLLPLGINRKRCI</sequence>
<dbReference type="AlphaFoldDB" id="A0AAE0N2D9"/>
<feature type="region of interest" description="Disordered" evidence="1">
    <location>
        <begin position="168"/>
        <end position="220"/>
    </location>
</feature>
<feature type="compositionally biased region" description="Low complexity" evidence="1">
    <location>
        <begin position="169"/>
        <end position="186"/>
    </location>
</feature>
<dbReference type="EMBL" id="JAULSW010000011">
    <property type="protein sequence ID" value="KAK3367633.1"/>
    <property type="molecule type" value="Genomic_DNA"/>
</dbReference>
<evidence type="ECO:0000313" key="3">
    <source>
        <dbReference type="Proteomes" id="UP001285441"/>
    </source>
</evidence>
<feature type="compositionally biased region" description="Polar residues" evidence="1">
    <location>
        <begin position="187"/>
        <end position="215"/>
    </location>
</feature>
<evidence type="ECO:0000256" key="1">
    <source>
        <dbReference type="SAM" id="MobiDB-lite"/>
    </source>
</evidence>
<protein>
    <submittedName>
        <fullName evidence="2">Uncharacterized protein</fullName>
    </submittedName>
</protein>